<name>A0A918TX80_9RHOB</name>
<evidence type="ECO:0000313" key="2">
    <source>
        <dbReference type="Proteomes" id="UP000638981"/>
    </source>
</evidence>
<comment type="caution">
    <text evidence="1">The sequence shown here is derived from an EMBL/GenBank/DDBJ whole genome shotgun (WGS) entry which is preliminary data.</text>
</comment>
<keyword evidence="2" id="KW-1185">Reference proteome</keyword>
<evidence type="ECO:0000313" key="1">
    <source>
        <dbReference type="EMBL" id="GHC67090.1"/>
    </source>
</evidence>
<dbReference type="EMBL" id="BMYJ01000015">
    <property type="protein sequence ID" value="GHC67090.1"/>
    <property type="molecule type" value="Genomic_DNA"/>
</dbReference>
<reference evidence="1" key="1">
    <citation type="journal article" date="2014" name="Int. J. Syst. Evol. Microbiol.">
        <title>Complete genome sequence of Corynebacterium casei LMG S-19264T (=DSM 44701T), isolated from a smear-ripened cheese.</title>
        <authorList>
            <consortium name="US DOE Joint Genome Institute (JGI-PGF)"/>
            <person name="Walter F."/>
            <person name="Albersmeier A."/>
            <person name="Kalinowski J."/>
            <person name="Ruckert C."/>
        </authorList>
    </citation>
    <scope>NUCLEOTIDE SEQUENCE</scope>
    <source>
        <strain evidence="1">KCTC 23310</strain>
    </source>
</reference>
<organism evidence="1 2">
    <name type="scientific">Neogemmobacter tilapiae</name>
    <dbReference type="NCBI Taxonomy" id="875041"/>
    <lineage>
        <taxon>Bacteria</taxon>
        <taxon>Pseudomonadati</taxon>
        <taxon>Pseudomonadota</taxon>
        <taxon>Alphaproteobacteria</taxon>
        <taxon>Rhodobacterales</taxon>
        <taxon>Paracoccaceae</taxon>
        <taxon>Neogemmobacter</taxon>
    </lineage>
</organism>
<accession>A0A918TX80</accession>
<gene>
    <name evidence="1" type="ORF">GCM10007315_35100</name>
</gene>
<protein>
    <submittedName>
        <fullName evidence="1">Uncharacterized protein</fullName>
    </submittedName>
</protein>
<dbReference type="Proteomes" id="UP000638981">
    <property type="component" value="Unassembled WGS sequence"/>
</dbReference>
<reference evidence="1" key="2">
    <citation type="submission" date="2020-09" db="EMBL/GenBank/DDBJ databases">
        <authorList>
            <person name="Sun Q."/>
            <person name="Kim S."/>
        </authorList>
    </citation>
    <scope>NUCLEOTIDE SEQUENCE</scope>
    <source>
        <strain evidence="1">KCTC 23310</strain>
    </source>
</reference>
<proteinExistence type="predicted"/>
<sequence length="172" mass="18263">MDEGLSWRRHCWSKARADLLPVLPIEVVRLRVKRAAELGLDYRTYAGVRAQTGHDLVGFLFSSNALGLLRAGDTVPVARMEKLAGLVAERVGLSRPGLSPGAMLQACPPLTGAAPGPAPLAAWAQARDALRSALRGVPGDRMLLVGDAPWEADWAAIGRLAGHLPAARFFAA</sequence>
<dbReference type="AlphaFoldDB" id="A0A918TX80"/>